<dbReference type="FunCoup" id="A0A0M9UDN1">
    <property type="interactions" value="13"/>
</dbReference>
<feature type="domain" description="SHSP" evidence="3">
    <location>
        <begin position="36"/>
        <end position="140"/>
    </location>
</feature>
<reference evidence="4" key="1">
    <citation type="journal article" date="2015" name="Genome Announc.">
        <title>Draft Genome Sequence of a Heterotrophic Facultative Anaerobic Thermophilic Bacterium, Ardenticatena maritima Strain 110ST.</title>
        <authorList>
            <person name="Kawaichi S."/>
            <person name="Yoshida T."/>
            <person name="Sako Y."/>
            <person name="Nakamura R."/>
        </authorList>
    </citation>
    <scope>NUCLEOTIDE SEQUENCE [LARGE SCALE GENOMIC DNA]</scope>
    <source>
        <strain evidence="4">110S</strain>
    </source>
</reference>
<name>A0A0M9UDN1_9CHLR</name>
<evidence type="ECO:0000313" key="5">
    <source>
        <dbReference type="EMBL" id="KPL89179.1"/>
    </source>
</evidence>
<reference evidence="6" key="3">
    <citation type="submission" date="2015-08" db="EMBL/GenBank/DDBJ databases">
        <title>Draft Genome Sequence of a Heterotrophic Facultative Anaerobic Bacterium Ardenticatena maritima Strain 110S.</title>
        <authorList>
            <person name="Kawaichi S."/>
            <person name="Yoshida T."/>
            <person name="Sako Y."/>
            <person name="Nakamura R."/>
        </authorList>
    </citation>
    <scope>NUCLEOTIDE SEQUENCE [LARGE SCALE GENOMIC DNA]</scope>
    <source>
        <strain evidence="6">110S</strain>
    </source>
</reference>
<sequence>MSRYSSLFGPRHLALQAEIDRLFDQMIAEGVARVYRQSHAWTPPLDVFETEQAYVVRMEIAGMRTEDFDILFQEGVLLIRGTRPEPQSPPRTYHQSQIRYGEFIAAVRFPDDVLVDEVEAVYDNGFLHVTLPKKAKNTSH</sequence>
<dbReference type="PANTHER" id="PTHR11527">
    <property type="entry name" value="HEAT-SHOCK PROTEIN 20 FAMILY MEMBER"/>
    <property type="match status" value="1"/>
</dbReference>
<dbReference type="OrthoDB" id="162940at2"/>
<dbReference type="EMBL" id="BBZA01000226">
    <property type="protein sequence ID" value="GAP64130.1"/>
    <property type="molecule type" value="Genomic_DNA"/>
</dbReference>
<evidence type="ECO:0000256" key="2">
    <source>
        <dbReference type="RuleBase" id="RU003616"/>
    </source>
</evidence>
<comment type="similarity">
    <text evidence="1 2">Belongs to the small heat shock protein (HSP20) family.</text>
</comment>
<dbReference type="SUPFAM" id="SSF49764">
    <property type="entry name" value="HSP20-like chaperones"/>
    <property type="match status" value="1"/>
</dbReference>
<dbReference type="InterPro" id="IPR002068">
    <property type="entry name" value="A-crystallin/Hsp20_dom"/>
</dbReference>
<comment type="caution">
    <text evidence="4">The sequence shown here is derived from an EMBL/GenBank/DDBJ whole genome shotgun (WGS) entry which is preliminary data.</text>
</comment>
<reference evidence="5 7" key="2">
    <citation type="submission" date="2015-07" db="EMBL/GenBank/DDBJ databases">
        <title>Whole genome sequence of Ardenticatena maritima DSM 23922.</title>
        <authorList>
            <person name="Hemp J."/>
            <person name="Ward L.M."/>
            <person name="Pace L.A."/>
            <person name="Fischer W.W."/>
        </authorList>
    </citation>
    <scope>NUCLEOTIDE SEQUENCE [LARGE SCALE GENOMIC DNA]</scope>
    <source>
        <strain evidence="5 7">110S</strain>
    </source>
</reference>
<dbReference type="STRING" id="872965.SE16_01350"/>
<evidence type="ECO:0000256" key="1">
    <source>
        <dbReference type="PROSITE-ProRule" id="PRU00285"/>
    </source>
</evidence>
<dbReference type="AlphaFoldDB" id="A0A0M9UDN1"/>
<dbReference type="Proteomes" id="UP000050502">
    <property type="component" value="Unassembled WGS sequence"/>
</dbReference>
<dbReference type="PROSITE" id="PS01031">
    <property type="entry name" value="SHSP"/>
    <property type="match status" value="1"/>
</dbReference>
<dbReference type="Gene3D" id="2.60.40.790">
    <property type="match status" value="1"/>
</dbReference>
<dbReference type="EMBL" id="LGKN01000003">
    <property type="protein sequence ID" value="KPL89179.1"/>
    <property type="molecule type" value="Genomic_DNA"/>
</dbReference>
<dbReference type="CDD" id="cd06464">
    <property type="entry name" value="ACD_sHsps-like"/>
    <property type="match status" value="1"/>
</dbReference>
<dbReference type="InterPro" id="IPR031107">
    <property type="entry name" value="Small_HSP"/>
</dbReference>
<evidence type="ECO:0000313" key="4">
    <source>
        <dbReference type="EMBL" id="GAP64130.1"/>
    </source>
</evidence>
<organism evidence="4 6">
    <name type="scientific">Ardenticatena maritima</name>
    <dbReference type="NCBI Taxonomy" id="872965"/>
    <lineage>
        <taxon>Bacteria</taxon>
        <taxon>Bacillati</taxon>
        <taxon>Chloroflexota</taxon>
        <taxon>Ardenticatenia</taxon>
        <taxon>Ardenticatenales</taxon>
        <taxon>Ardenticatenaceae</taxon>
        <taxon>Ardenticatena</taxon>
    </lineage>
</organism>
<dbReference type="Proteomes" id="UP000037784">
    <property type="component" value="Unassembled WGS sequence"/>
</dbReference>
<evidence type="ECO:0000313" key="7">
    <source>
        <dbReference type="Proteomes" id="UP000050502"/>
    </source>
</evidence>
<accession>A0A0M9UDN1</accession>
<dbReference type="RefSeq" id="WP_054493871.1">
    <property type="nucleotide sequence ID" value="NZ_BBZA01000226.1"/>
</dbReference>
<dbReference type="Pfam" id="PF00011">
    <property type="entry name" value="HSP20"/>
    <property type="match status" value="1"/>
</dbReference>
<protein>
    <submittedName>
        <fullName evidence="4">HSP20 family protein</fullName>
    </submittedName>
</protein>
<dbReference type="InterPro" id="IPR008978">
    <property type="entry name" value="HSP20-like_chaperone"/>
</dbReference>
<proteinExistence type="inferred from homology"/>
<evidence type="ECO:0000259" key="3">
    <source>
        <dbReference type="PROSITE" id="PS01031"/>
    </source>
</evidence>
<keyword evidence="6" id="KW-1185">Reference proteome</keyword>
<evidence type="ECO:0000313" key="6">
    <source>
        <dbReference type="Proteomes" id="UP000037784"/>
    </source>
</evidence>
<gene>
    <name evidence="4" type="ORF">ARMA_2553</name>
    <name evidence="5" type="ORF">SE16_01350</name>
</gene>